<dbReference type="SUPFAM" id="SSF51905">
    <property type="entry name" value="FAD/NAD(P)-binding domain"/>
    <property type="match status" value="1"/>
</dbReference>
<reference evidence="4 5" key="1">
    <citation type="submission" date="2020-01" db="EMBL/GenBank/DDBJ databases">
        <title>Kibdelosporangium persica a novel Actinomycetes from a hot desert in Iran.</title>
        <authorList>
            <person name="Safaei N."/>
            <person name="Zaburannyi N."/>
            <person name="Mueller R."/>
            <person name="Wink J."/>
        </authorList>
    </citation>
    <scope>NUCLEOTIDE SEQUENCE [LARGE SCALE GENOMIC DNA]</scope>
    <source>
        <strain evidence="4 5">4NS15</strain>
    </source>
</reference>
<proteinExistence type="predicted"/>
<sequence length="398" mass="43894">MTIEGSRVGIVGGSIAGCAAAIALRRAGCDVTVYERTSSELEDRGLGIGIPVPVHEQVVDAGYVDAVMPVYRCRERQCLILDPDEPDSQRVIYRHTFDAVVNNWGLLWRNLRDRVRDEDYHQSLAVRHVIGEPDGGTVVTDEGSERFDVVVGADGYRSLTRPLIDPEATPKYAGYVLWRGTYPESSLDGPVPAALEERLVWVGMPRGHGVFYLIPDHEPGRRRVNWGVYGYVPTMSAFDAPPLLPPGSVSDELFEVLDQSLADVPPLFAELVRSTPRAELSLHPVYDTTIRSYTAGRVLVIGDAATITRPHSGAGATKALQDAIALERVCRESDTWEQALTAYDRARRPAGNEIVELGRRLGRAQVEQPSNWARMTLATFQENLFSGTFTIKHYEAGP</sequence>
<dbReference type="InterPro" id="IPR036188">
    <property type="entry name" value="FAD/NAD-bd_sf"/>
</dbReference>
<keyword evidence="2" id="KW-0503">Monooxygenase</keyword>
<feature type="domain" description="FAD-binding" evidence="3">
    <location>
        <begin position="149"/>
        <end position="356"/>
    </location>
</feature>
<protein>
    <submittedName>
        <fullName evidence="4">FAD-dependent urate hydroxylase</fullName>
    </submittedName>
</protein>
<comment type="caution">
    <text evidence="4">The sequence shown here is derived from an EMBL/GenBank/DDBJ whole genome shotgun (WGS) entry which is preliminary data.</text>
</comment>
<dbReference type="SUPFAM" id="SSF54373">
    <property type="entry name" value="FAD-linked reductases, C-terminal domain"/>
    <property type="match status" value="1"/>
</dbReference>
<dbReference type="Pfam" id="PF01494">
    <property type="entry name" value="FAD_binding_3"/>
    <property type="match status" value="1"/>
</dbReference>
<evidence type="ECO:0000259" key="3">
    <source>
        <dbReference type="Pfam" id="PF01494"/>
    </source>
</evidence>
<dbReference type="PRINTS" id="PR00420">
    <property type="entry name" value="RNGMNOXGNASE"/>
</dbReference>
<dbReference type="Gene3D" id="3.50.50.60">
    <property type="entry name" value="FAD/NAD(P)-binding domain"/>
    <property type="match status" value="1"/>
</dbReference>
<keyword evidence="1" id="KW-0560">Oxidoreductase</keyword>
<dbReference type="Pfam" id="PF13450">
    <property type="entry name" value="NAD_binding_8"/>
    <property type="match status" value="1"/>
</dbReference>
<evidence type="ECO:0000313" key="4">
    <source>
        <dbReference type="EMBL" id="NRN67019.1"/>
    </source>
</evidence>
<dbReference type="InterPro" id="IPR002938">
    <property type="entry name" value="FAD-bd"/>
</dbReference>
<dbReference type="PANTHER" id="PTHR13789:SF309">
    <property type="entry name" value="PUTATIVE (AFU_ORTHOLOGUE AFUA_6G14510)-RELATED"/>
    <property type="match status" value="1"/>
</dbReference>
<accession>A0ABX2F786</accession>
<dbReference type="EMBL" id="JAAATY010000012">
    <property type="protein sequence ID" value="NRN67019.1"/>
    <property type="molecule type" value="Genomic_DNA"/>
</dbReference>
<dbReference type="PANTHER" id="PTHR13789">
    <property type="entry name" value="MONOOXYGENASE"/>
    <property type="match status" value="1"/>
</dbReference>
<evidence type="ECO:0000256" key="1">
    <source>
        <dbReference type="ARBA" id="ARBA00023002"/>
    </source>
</evidence>
<gene>
    <name evidence="4" type="ORF">GC106_42520</name>
</gene>
<dbReference type="PROSITE" id="PS51257">
    <property type="entry name" value="PROKAR_LIPOPROTEIN"/>
    <property type="match status" value="1"/>
</dbReference>
<name>A0ABX2F786_9PSEU</name>
<dbReference type="Proteomes" id="UP000763557">
    <property type="component" value="Unassembled WGS sequence"/>
</dbReference>
<organism evidence="4 5">
    <name type="scientific">Kibdelosporangium persicum</name>
    <dbReference type="NCBI Taxonomy" id="2698649"/>
    <lineage>
        <taxon>Bacteria</taxon>
        <taxon>Bacillati</taxon>
        <taxon>Actinomycetota</taxon>
        <taxon>Actinomycetes</taxon>
        <taxon>Pseudonocardiales</taxon>
        <taxon>Pseudonocardiaceae</taxon>
        <taxon>Kibdelosporangium</taxon>
    </lineage>
</organism>
<keyword evidence="5" id="KW-1185">Reference proteome</keyword>
<evidence type="ECO:0000256" key="2">
    <source>
        <dbReference type="ARBA" id="ARBA00023033"/>
    </source>
</evidence>
<evidence type="ECO:0000313" key="5">
    <source>
        <dbReference type="Proteomes" id="UP000763557"/>
    </source>
</evidence>
<dbReference type="InterPro" id="IPR050493">
    <property type="entry name" value="FAD-dep_Monooxygenase_BioMet"/>
</dbReference>